<reference evidence="4" key="1">
    <citation type="journal article" date="2017" name="Nat. Ecol. Evol.">
        <title>Genome expansion and lineage-specific genetic innovations in the forest pathogenic fungi Armillaria.</title>
        <authorList>
            <person name="Sipos G."/>
            <person name="Prasanna A.N."/>
            <person name="Walter M.C."/>
            <person name="O'Connor E."/>
            <person name="Balint B."/>
            <person name="Krizsan K."/>
            <person name="Kiss B."/>
            <person name="Hess J."/>
            <person name="Varga T."/>
            <person name="Slot J."/>
            <person name="Riley R."/>
            <person name="Boka B."/>
            <person name="Rigling D."/>
            <person name="Barry K."/>
            <person name="Lee J."/>
            <person name="Mihaltcheva S."/>
            <person name="LaButti K."/>
            <person name="Lipzen A."/>
            <person name="Waldron R."/>
            <person name="Moloney N.M."/>
            <person name="Sperisen C."/>
            <person name="Kredics L."/>
            <person name="Vagvoelgyi C."/>
            <person name="Patrignani A."/>
            <person name="Fitzpatrick D."/>
            <person name="Nagy I."/>
            <person name="Doyle S."/>
            <person name="Anderson J.B."/>
            <person name="Grigoriev I.V."/>
            <person name="Gueldener U."/>
            <person name="Muensterkoetter M."/>
            <person name="Nagy L.G."/>
        </authorList>
    </citation>
    <scope>NUCLEOTIDE SEQUENCE [LARGE SCALE GENOMIC DNA]</scope>
    <source>
        <strain evidence="4">Ar21-2</strain>
    </source>
</reference>
<feature type="domain" description="Peptidase C14 caspase" evidence="2">
    <location>
        <begin position="28"/>
        <end position="310"/>
    </location>
</feature>
<organism evidence="3 4">
    <name type="scientific">Armillaria gallica</name>
    <name type="common">Bulbous honey fungus</name>
    <name type="synonym">Armillaria bulbosa</name>
    <dbReference type="NCBI Taxonomy" id="47427"/>
    <lineage>
        <taxon>Eukaryota</taxon>
        <taxon>Fungi</taxon>
        <taxon>Dikarya</taxon>
        <taxon>Basidiomycota</taxon>
        <taxon>Agaricomycotina</taxon>
        <taxon>Agaricomycetes</taxon>
        <taxon>Agaricomycetidae</taxon>
        <taxon>Agaricales</taxon>
        <taxon>Marasmiineae</taxon>
        <taxon>Physalacriaceae</taxon>
        <taxon>Armillaria</taxon>
    </lineage>
</organism>
<dbReference type="OMA" id="CKSHPEY"/>
<sequence>MSPSPNDTSAAEYTNASPPGKVDGNRFWAVVIGIDAYEAETTLHGCVSDATNFWQYLNTNLGVPPGRIELLLGIHNTTPKKLLRRPGLDSIAATRTNIVDTLLGLSTNPQIQHGDNIVIYFSGHGTFYQCKSHPEYKGDFAARVGSIEALCPMDRNPRPAPGDAEKPVIPDISDREVSTILTEVCRTKGHHITVILDCCFASGATRDPLKGEGLGVPRMAEELDRSDTLIAGMFAAAERRLGELKTDDGSLRYGSISAGDWSADEGTHVALAACNAYELAVEVKGAGEATHYGVFTEALLHKLKEVGNSPGRLPTYLELIGDLPEIGAHQNPMVVGTHMNDRLWYTV</sequence>
<dbReference type="GO" id="GO:0004197">
    <property type="term" value="F:cysteine-type endopeptidase activity"/>
    <property type="evidence" value="ECO:0007669"/>
    <property type="project" value="InterPro"/>
</dbReference>
<accession>A0A2H3DRQ5</accession>
<dbReference type="InParanoid" id="A0A2H3DRQ5"/>
<proteinExistence type="inferred from homology"/>
<dbReference type="PANTHER" id="PTHR48104">
    <property type="entry name" value="METACASPASE-4"/>
    <property type="match status" value="1"/>
</dbReference>
<dbReference type="PANTHER" id="PTHR48104:SF30">
    <property type="entry name" value="METACASPASE-1"/>
    <property type="match status" value="1"/>
</dbReference>
<dbReference type="Pfam" id="PF00656">
    <property type="entry name" value="Peptidase_C14"/>
    <property type="match status" value="1"/>
</dbReference>
<name>A0A2H3DRQ5_ARMGA</name>
<dbReference type="EMBL" id="KZ293660">
    <property type="protein sequence ID" value="PBK91787.1"/>
    <property type="molecule type" value="Genomic_DNA"/>
</dbReference>
<dbReference type="OrthoDB" id="10255174at2759"/>
<protein>
    <recommendedName>
        <fullName evidence="2">Peptidase C14 caspase domain-containing protein</fullName>
    </recommendedName>
</protein>
<gene>
    <name evidence="3" type="ORF">ARMGADRAFT_1166008</name>
</gene>
<dbReference type="AlphaFoldDB" id="A0A2H3DRQ5"/>
<dbReference type="GO" id="GO:0006508">
    <property type="term" value="P:proteolysis"/>
    <property type="evidence" value="ECO:0007669"/>
    <property type="project" value="InterPro"/>
</dbReference>
<keyword evidence="4" id="KW-1185">Reference proteome</keyword>
<evidence type="ECO:0000313" key="3">
    <source>
        <dbReference type="EMBL" id="PBK91787.1"/>
    </source>
</evidence>
<dbReference type="InterPro" id="IPR011600">
    <property type="entry name" value="Pept_C14_caspase"/>
</dbReference>
<comment type="similarity">
    <text evidence="1">Belongs to the peptidase C14B family.</text>
</comment>
<dbReference type="InterPro" id="IPR050452">
    <property type="entry name" value="Metacaspase"/>
</dbReference>
<dbReference type="GO" id="GO:0005737">
    <property type="term" value="C:cytoplasm"/>
    <property type="evidence" value="ECO:0007669"/>
    <property type="project" value="TreeGrafter"/>
</dbReference>
<evidence type="ECO:0000259" key="2">
    <source>
        <dbReference type="Pfam" id="PF00656"/>
    </source>
</evidence>
<dbReference type="Proteomes" id="UP000217790">
    <property type="component" value="Unassembled WGS sequence"/>
</dbReference>
<dbReference type="Gene3D" id="3.40.50.1460">
    <property type="match status" value="1"/>
</dbReference>
<evidence type="ECO:0000313" key="4">
    <source>
        <dbReference type="Proteomes" id="UP000217790"/>
    </source>
</evidence>
<evidence type="ECO:0000256" key="1">
    <source>
        <dbReference type="ARBA" id="ARBA00009005"/>
    </source>
</evidence>